<protein>
    <submittedName>
        <fullName evidence="1">Uncharacterized protein</fullName>
    </submittedName>
</protein>
<dbReference type="Proteomes" id="UP001353858">
    <property type="component" value="Unassembled WGS sequence"/>
</dbReference>
<dbReference type="AlphaFoldDB" id="A0AAN7SQI7"/>
<keyword evidence="2" id="KW-1185">Reference proteome</keyword>
<evidence type="ECO:0000313" key="1">
    <source>
        <dbReference type="EMBL" id="KAK4878355.1"/>
    </source>
</evidence>
<evidence type="ECO:0000313" key="2">
    <source>
        <dbReference type="Proteomes" id="UP001353858"/>
    </source>
</evidence>
<comment type="caution">
    <text evidence="1">The sequence shown here is derived from an EMBL/GenBank/DDBJ whole genome shotgun (WGS) entry which is preliminary data.</text>
</comment>
<gene>
    <name evidence="1" type="ORF">RN001_010861</name>
</gene>
<reference evidence="2" key="1">
    <citation type="submission" date="2023-01" db="EMBL/GenBank/DDBJ databases">
        <title>Key to firefly adult light organ development and bioluminescence: homeobox transcription factors regulate luciferase expression and transportation to peroxisome.</title>
        <authorList>
            <person name="Fu X."/>
        </authorList>
    </citation>
    <scope>NUCLEOTIDE SEQUENCE [LARGE SCALE GENOMIC DNA]</scope>
</reference>
<proteinExistence type="predicted"/>
<name>A0AAN7SQI7_9COLE</name>
<organism evidence="1 2">
    <name type="scientific">Aquatica leii</name>
    <dbReference type="NCBI Taxonomy" id="1421715"/>
    <lineage>
        <taxon>Eukaryota</taxon>
        <taxon>Metazoa</taxon>
        <taxon>Ecdysozoa</taxon>
        <taxon>Arthropoda</taxon>
        <taxon>Hexapoda</taxon>
        <taxon>Insecta</taxon>
        <taxon>Pterygota</taxon>
        <taxon>Neoptera</taxon>
        <taxon>Endopterygota</taxon>
        <taxon>Coleoptera</taxon>
        <taxon>Polyphaga</taxon>
        <taxon>Elateriformia</taxon>
        <taxon>Elateroidea</taxon>
        <taxon>Lampyridae</taxon>
        <taxon>Luciolinae</taxon>
        <taxon>Aquatica</taxon>
    </lineage>
</organism>
<dbReference type="EMBL" id="JARPUR010000004">
    <property type="protein sequence ID" value="KAK4878355.1"/>
    <property type="molecule type" value="Genomic_DNA"/>
</dbReference>
<sequence>MTEETLLSSGGTPTSIIDMGHELNPIAIKIPETIEPPPITGVYTLPEEPEVETNLEDNKSCSLFFIPAPFQNNTLSPLTSPRASFSLSFFLPSFSFPFPSLIIPFLCLSANIYRWVESIISCPEY</sequence>
<accession>A0AAN7SQI7</accession>